<organism evidence="1 2">
    <name type="scientific">Kitasatospora cineracea</name>
    <dbReference type="NCBI Taxonomy" id="88074"/>
    <lineage>
        <taxon>Bacteria</taxon>
        <taxon>Bacillati</taxon>
        <taxon>Actinomycetota</taxon>
        <taxon>Actinomycetes</taxon>
        <taxon>Kitasatosporales</taxon>
        <taxon>Streptomycetaceae</taxon>
        <taxon>Kitasatospora</taxon>
    </lineage>
</organism>
<proteinExistence type="predicted"/>
<gene>
    <name evidence="1" type="ORF">EDD38_7483</name>
</gene>
<comment type="caution">
    <text evidence="1">The sequence shown here is derived from an EMBL/GenBank/DDBJ whole genome shotgun (WGS) entry which is preliminary data.</text>
</comment>
<evidence type="ECO:0000313" key="2">
    <source>
        <dbReference type="Proteomes" id="UP000266906"/>
    </source>
</evidence>
<reference evidence="1 2" key="1">
    <citation type="submission" date="2018-11" db="EMBL/GenBank/DDBJ databases">
        <title>Sequencing the genomes of 1000 actinobacteria strains.</title>
        <authorList>
            <person name="Klenk H.-P."/>
        </authorList>
    </citation>
    <scope>NUCLEOTIDE SEQUENCE [LARGE SCALE GENOMIC DNA]</scope>
    <source>
        <strain evidence="1 2">DSM 44781</strain>
    </source>
</reference>
<keyword evidence="2" id="KW-1185">Reference proteome</keyword>
<evidence type="ECO:0000313" key="1">
    <source>
        <dbReference type="EMBL" id="RPE27338.1"/>
    </source>
</evidence>
<dbReference type="RefSeq" id="WP_123821685.1">
    <property type="nucleotide sequence ID" value="NZ_RKQG01000004.1"/>
</dbReference>
<protein>
    <submittedName>
        <fullName evidence="1">Uncharacterized protein</fullName>
    </submittedName>
</protein>
<name>A0A3N4R1X6_9ACTN</name>
<sequence length="148" mass="16586">MTTEPTPDRPKFNPRTYQRFWQLLDEVKPAHDRYRRALRKAEATATDSPENLDAQAKGNTALAEMEAAIRSWVAATACTCPRLAIGMEVTEVRDWSRGCPEHGIYSAWWNSPEQQAKREAQRAESAALQAKAKEMRLAALAARTGQEG</sequence>
<dbReference type="EMBL" id="RKQG01000004">
    <property type="protein sequence ID" value="RPE27338.1"/>
    <property type="molecule type" value="Genomic_DNA"/>
</dbReference>
<dbReference type="Proteomes" id="UP000266906">
    <property type="component" value="Unassembled WGS sequence"/>
</dbReference>
<dbReference type="AlphaFoldDB" id="A0A3N4R1X6"/>
<accession>A0A3N4R1X6</accession>